<evidence type="ECO:0000313" key="2">
    <source>
        <dbReference type="EMBL" id="TQE01173.1"/>
    </source>
</evidence>
<feature type="compositionally biased region" description="Acidic residues" evidence="1">
    <location>
        <begin position="65"/>
        <end position="75"/>
    </location>
</feature>
<feature type="region of interest" description="Disordered" evidence="1">
    <location>
        <begin position="122"/>
        <end position="152"/>
    </location>
</feature>
<keyword evidence="3" id="KW-1185">Reference proteome</keyword>
<dbReference type="PRINTS" id="PR01217">
    <property type="entry name" value="PRICHEXTENSN"/>
</dbReference>
<organism evidence="2 3">
    <name type="scientific">Malus baccata</name>
    <name type="common">Siberian crab apple</name>
    <name type="synonym">Pyrus baccata</name>
    <dbReference type="NCBI Taxonomy" id="106549"/>
    <lineage>
        <taxon>Eukaryota</taxon>
        <taxon>Viridiplantae</taxon>
        <taxon>Streptophyta</taxon>
        <taxon>Embryophyta</taxon>
        <taxon>Tracheophyta</taxon>
        <taxon>Spermatophyta</taxon>
        <taxon>Magnoliopsida</taxon>
        <taxon>eudicotyledons</taxon>
        <taxon>Gunneridae</taxon>
        <taxon>Pentapetalae</taxon>
        <taxon>rosids</taxon>
        <taxon>fabids</taxon>
        <taxon>Rosales</taxon>
        <taxon>Rosaceae</taxon>
        <taxon>Amygdaloideae</taxon>
        <taxon>Maleae</taxon>
        <taxon>Malus</taxon>
    </lineage>
</organism>
<sequence length="295" mass="32070">MASNMQRTGQFNPGFQNRHPVPIPVTMLQPESAIPGPKATYDPEQAVGVDQNDDLCSWESIDNQLSDDDDNDDFSSWETIPYSPCATPNSTESNSALPSPSCCLLSPSTTLLPSPIPSSSPAFTLLPPPCDPSSPLTTPPSSPTFSSLPLPSPPSSPALTSLLYRYPPPPYFVPFTPSSRHHLSQILRKAEALCIGYDLFFTPSSSTGPASPYPTYTPLPPPYYDAPPFFPSYTPWPSPYDNRYSLYTPLYPTNIPLIPPQYGLYSPLNTLSSSPTCTPLLYRYLGSNLPSDAPS</sequence>
<protein>
    <submittedName>
        <fullName evidence="2">Uncharacterized protein</fullName>
    </submittedName>
</protein>
<feature type="compositionally biased region" description="Pro residues" evidence="1">
    <location>
        <begin position="126"/>
        <end position="142"/>
    </location>
</feature>
<comment type="caution">
    <text evidence="2">The sequence shown here is derived from an EMBL/GenBank/DDBJ whole genome shotgun (WGS) entry which is preliminary data.</text>
</comment>
<feature type="region of interest" description="Disordered" evidence="1">
    <location>
        <begin position="1"/>
        <end position="22"/>
    </location>
</feature>
<accession>A0A540MSF6</accession>
<evidence type="ECO:0000256" key="1">
    <source>
        <dbReference type="SAM" id="MobiDB-lite"/>
    </source>
</evidence>
<evidence type="ECO:0000313" key="3">
    <source>
        <dbReference type="Proteomes" id="UP000315295"/>
    </source>
</evidence>
<name>A0A540MSF6_MALBA</name>
<dbReference type="STRING" id="106549.A0A540MSF6"/>
<dbReference type="AlphaFoldDB" id="A0A540MSF6"/>
<feature type="compositionally biased region" description="Polar residues" evidence="1">
    <location>
        <begin position="1"/>
        <end position="15"/>
    </location>
</feature>
<gene>
    <name evidence="2" type="ORF">C1H46_013196</name>
</gene>
<feature type="region of interest" description="Disordered" evidence="1">
    <location>
        <begin position="55"/>
        <end position="79"/>
    </location>
</feature>
<proteinExistence type="predicted"/>
<dbReference type="Proteomes" id="UP000315295">
    <property type="component" value="Unassembled WGS sequence"/>
</dbReference>
<reference evidence="2 3" key="1">
    <citation type="journal article" date="2019" name="G3 (Bethesda)">
        <title>Sequencing of a Wild Apple (Malus baccata) Genome Unravels the Differences Between Cultivated and Wild Apple Species Regarding Disease Resistance and Cold Tolerance.</title>
        <authorList>
            <person name="Chen X."/>
        </authorList>
    </citation>
    <scope>NUCLEOTIDE SEQUENCE [LARGE SCALE GENOMIC DNA]</scope>
    <source>
        <strain evidence="3">cv. Shandingzi</strain>
        <tissue evidence="2">Leaves</tissue>
    </source>
</reference>
<dbReference type="EMBL" id="VIEB01000200">
    <property type="protein sequence ID" value="TQE01173.1"/>
    <property type="molecule type" value="Genomic_DNA"/>
</dbReference>